<dbReference type="InterPro" id="IPR037171">
    <property type="entry name" value="NagB/RpiA_transferase-like"/>
</dbReference>
<organism evidence="5 6">
    <name type="scientific">Candidatus Blochmannia vicinus</name>
    <name type="common">nom. nud.</name>
    <dbReference type="NCBI Taxonomy" id="251540"/>
    <lineage>
        <taxon>Bacteria</taxon>
        <taxon>Pseudomonadati</taxon>
        <taxon>Pseudomonadota</taxon>
        <taxon>Gammaproteobacteria</taxon>
        <taxon>Enterobacterales</taxon>
        <taxon>Enterobacteriaceae</taxon>
        <taxon>ant endosymbionts</taxon>
        <taxon>Candidatus Blochmanniella</taxon>
    </lineage>
</organism>
<dbReference type="PANTHER" id="PTHR23407:SF1">
    <property type="entry name" value="5-FORMYLTETRAHYDROFOLATE CYCLO-LIGASE"/>
    <property type="match status" value="1"/>
</dbReference>
<evidence type="ECO:0000256" key="1">
    <source>
        <dbReference type="ARBA" id="ARBA00010638"/>
    </source>
</evidence>
<name>A0ABY4SUM9_9ENTR</name>
<dbReference type="GO" id="GO:0030272">
    <property type="term" value="F:5-formyltetrahydrofolate cyclo-ligase activity"/>
    <property type="evidence" value="ECO:0007669"/>
    <property type="project" value="UniProtKB-EC"/>
</dbReference>
<keyword evidence="4" id="KW-0479">Metal-binding</keyword>
<keyword evidence="3 4" id="KW-0067">ATP-binding</keyword>
<dbReference type="PIRSF" id="PIRSF006806">
    <property type="entry name" value="FTHF_cligase"/>
    <property type="match status" value="1"/>
</dbReference>
<dbReference type="Gene3D" id="3.40.50.10420">
    <property type="entry name" value="NagB/RpiA/CoA transferase-like"/>
    <property type="match status" value="1"/>
</dbReference>
<dbReference type="PANTHER" id="PTHR23407">
    <property type="entry name" value="ATPASE INHIBITOR/5-FORMYLTETRAHYDROFOLATE CYCLO-LIGASE"/>
    <property type="match status" value="1"/>
</dbReference>
<dbReference type="InterPro" id="IPR002698">
    <property type="entry name" value="FTHF_cligase"/>
</dbReference>
<dbReference type="Proteomes" id="UP001056622">
    <property type="component" value="Chromosome"/>
</dbReference>
<comment type="similarity">
    <text evidence="1 4">Belongs to the 5-formyltetrahydrofolate cyclo-ligase family.</text>
</comment>
<evidence type="ECO:0000256" key="3">
    <source>
        <dbReference type="ARBA" id="ARBA00022840"/>
    </source>
</evidence>
<comment type="cofactor">
    <cofactor evidence="4">
        <name>Mg(2+)</name>
        <dbReference type="ChEBI" id="CHEBI:18420"/>
    </cofactor>
</comment>
<sequence length="204" mass="24329">MYICHNKKLYKRSIREYMRIVRRSLTFREQYTAAQLITNKIMTMDYVHKSERIAVFIAFDGEIRTSLLIRNLLYMHKQVYLPVLPYSENQCLFFLRYTFSTPLIYNRLNIYEPEWNVNSIVPVEKLNIIFVPLVAFDNYGNRLGMGGGFYDRTLQNWKNQSNYIPIGLAYDFQRIPTQLLPVDEWDLTLPEIVTPSYHLISDVY</sequence>
<keyword evidence="6" id="KW-1185">Reference proteome</keyword>
<keyword evidence="2 4" id="KW-0547">Nucleotide-binding</keyword>
<keyword evidence="4" id="KW-0460">Magnesium</keyword>
<evidence type="ECO:0000256" key="4">
    <source>
        <dbReference type="RuleBase" id="RU361279"/>
    </source>
</evidence>
<dbReference type="RefSeq" id="WP_250257126.1">
    <property type="nucleotide sequence ID" value="NZ_CP097763.1"/>
</dbReference>
<protein>
    <recommendedName>
        <fullName evidence="4">5-formyltetrahydrofolate cyclo-ligase</fullName>
        <ecNumber evidence="4">6.3.3.2</ecNumber>
    </recommendedName>
</protein>
<dbReference type="NCBIfam" id="TIGR02727">
    <property type="entry name" value="MTHFS_bact"/>
    <property type="match status" value="1"/>
</dbReference>
<evidence type="ECO:0000313" key="5">
    <source>
        <dbReference type="EMBL" id="URJ32934.1"/>
    </source>
</evidence>
<dbReference type="EMBL" id="CP097763">
    <property type="protein sequence ID" value="URJ32934.1"/>
    <property type="molecule type" value="Genomic_DNA"/>
</dbReference>
<dbReference type="SUPFAM" id="SSF100950">
    <property type="entry name" value="NagB/RpiA/CoA transferase-like"/>
    <property type="match status" value="1"/>
</dbReference>
<gene>
    <name evidence="5" type="ORF">M9408_02885</name>
</gene>
<accession>A0ABY4SUM9</accession>
<evidence type="ECO:0000256" key="2">
    <source>
        <dbReference type="ARBA" id="ARBA00022741"/>
    </source>
</evidence>
<keyword evidence="5" id="KW-0436">Ligase</keyword>
<dbReference type="EC" id="6.3.3.2" evidence="4"/>
<proteinExistence type="inferred from homology"/>
<evidence type="ECO:0000313" key="6">
    <source>
        <dbReference type="Proteomes" id="UP001056622"/>
    </source>
</evidence>
<dbReference type="InterPro" id="IPR024185">
    <property type="entry name" value="FTHF_cligase-like_sf"/>
</dbReference>
<dbReference type="Pfam" id="PF01812">
    <property type="entry name" value="5-FTHF_cyc-lig"/>
    <property type="match status" value="1"/>
</dbReference>
<reference evidence="5" key="1">
    <citation type="submission" date="2022-05" db="EMBL/GenBank/DDBJ databases">
        <title>Impact of host demography and evolutionary history on endosymbiont molecular evolution: a test in carpenter ants (Genus Camponotus) and their Blochmannia endosymbionts.</title>
        <authorList>
            <person name="Manthey J.D."/>
            <person name="Giron J.C."/>
            <person name="Hruska J.P."/>
        </authorList>
    </citation>
    <scope>NUCLEOTIDE SEQUENCE</scope>
    <source>
        <strain evidence="5">C-005</strain>
    </source>
</reference>
<comment type="catalytic activity">
    <reaction evidence="4">
        <text>(6S)-5-formyl-5,6,7,8-tetrahydrofolate + ATP = (6R)-5,10-methenyltetrahydrofolate + ADP + phosphate</text>
        <dbReference type="Rhea" id="RHEA:10488"/>
        <dbReference type="ChEBI" id="CHEBI:30616"/>
        <dbReference type="ChEBI" id="CHEBI:43474"/>
        <dbReference type="ChEBI" id="CHEBI:57455"/>
        <dbReference type="ChEBI" id="CHEBI:57457"/>
        <dbReference type="ChEBI" id="CHEBI:456216"/>
        <dbReference type="EC" id="6.3.3.2"/>
    </reaction>
</comment>